<keyword evidence="1" id="KW-0472">Membrane</keyword>
<evidence type="ECO:0000313" key="2">
    <source>
        <dbReference type="EMBL" id="MFC4822356.1"/>
    </source>
</evidence>
<dbReference type="EMBL" id="JBHSHD010000016">
    <property type="protein sequence ID" value="MFC4822356.1"/>
    <property type="molecule type" value="Genomic_DNA"/>
</dbReference>
<feature type="transmembrane region" description="Helical" evidence="1">
    <location>
        <begin position="218"/>
        <end position="237"/>
    </location>
</feature>
<keyword evidence="1" id="KW-1133">Transmembrane helix</keyword>
<evidence type="ECO:0000256" key="1">
    <source>
        <dbReference type="SAM" id="Phobius"/>
    </source>
</evidence>
<keyword evidence="3" id="KW-1185">Reference proteome</keyword>
<reference evidence="3" key="1">
    <citation type="journal article" date="2019" name="Int. J. Syst. Evol. Microbiol.">
        <title>The Global Catalogue of Microorganisms (GCM) 10K type strain sequencing project: providing services to taxonomists for standard genome sequencing and annotation.</title>
        <authorList>
            <consortium name="The Broad Institute Genomics Platform"/>
            <consortium name="The Broad Institute Genome Sequencing Center for Infectious Disease"/>
            <person name="Wu L."/>
            <person name="Ma J."/>
        </authorList>
    </citation>
    <scope>NUCLEOTIDE SEQUENCE [LARGE SCALE GENOMIC DNA]</scope>
    <source>
        <strain evidence="3">CCUG 30340</strain>
    </source>
</reference>
<name>A0ABV9QZ19_9GAMM</name>
<dbReference type="RefSeq" id="WP_380022633.1">
    <property type="nucleotide sequence ID" value="NZ_JBHSHD010000016.1"/>
</dbReference>
<organism evidence="2 3">
    <name type="scientific">Dokdonella ginsengisoli</name>
    <dbReference type="NCBI Taxonomy" id="363846"/>
    <lineage>
        <taxon>Bacteria</taxon>
        <taxon>Pseudomonadati</taxon>
        <taxon>Pseudomonadota</taxon>
        <taxon>Gammaproteobacteria</taxon>
        <taxon>Lysobacterales</taxon>
        <taxon>Rhodanobacteraceae</taxon>
        <taxon>Dokdonella</taxon>
    </lineage>
</organism>
<comment type="caution">
    <text evidence="2">The sequence shown here is derived from an EMBL/GenBank/DDBJ whole genome shotgun (WGS) entry which is preliminary data.</text>
</comment>
<proteinExistence type="predicted"/>
<sequence length="402" mass="43283">MRVPRARLAAFVVATAASWLLLVLWAAGAGWSTPPAPQLTREFAGREFQPVFGTAAAQDDRLQVTAAAEDYSALQSTALANVAGEELPILRYRFENFPRTLELTLVFRTAEQPDDVQTIALPWPGSGEASFDLSRIEAWRGTIVELGFAQFAAAQLVAPERGFAPFTLVSVGLESDSWAGRIRALLTGWSLLTPWQLISVSAVGPSEVGDSSPHAPRLPLVLALALGLAAVWARLVLGWSGRRLGGGLLVVAALAWVVADAAWLRSLAYKRSVDRDVWGDVPLAQRQDHVVDAELRDAATHLKQMLVNAPPTTRILVDADSPHDVLRLTYLASPLNIGAYGELALAGGRAVVPVGTILVRHGEGKRLRPVGNRLRVGKQSVRVRTMLETDGLAVYRVEGVSP</sequence>
<keyword evidence="1" id="KW-0812">Transmembrane</keyword>
<accession>A0ABV9QZ19</accession>
<feature type="transmembrane region" description="Helical" evidence="1">
    <location>
        <begin position="244"/>
        <end position="264"/>
    </location>
</feature>
<gene>
    <name evidence="2" type="ORF">ACFO6Q_18675</name>
</gene>
<protein>
    <submittedName>
        <fullName evidence="2">Uncharacterized protein</fullName>
    </submittedName>
</protein>
<evidence type="ECO:0000313" key="3">
    <source>
        <dbReference type="Proteomes" id="UP001595886"/>
    </source>
</evidence>
<dbReference type="Proteomes" id="UP001595886">
    <property type="component" value="Unassembled WGS sequence"/>
</dbReference>